<organism evidence="8 9">
    <name type="scientific">Parablautia muri</name>
    <dbReference type="NCBI Taxonomy" id="2320879"/>
    <lineage>
        <taxon>Bacteria</taxon>
        <taxon>Bacillati</taxon>
        <taxon>Bacillota</taxon>
        <taxon>Clostridia</taxon>
        <taxon>Lachnospirales</taxon>
        <taxon>Lachnospiraceae</taxon>
        <taxon>Parablautia</taxon>
    </lineage>
</organism>
<dbReference type="GO" id="GO:0005436">
    <property type="term" value="F:sodium:phosphate symporter activity"/>
    <property type="evidence" value="ECO:0007669"/>
    <property type="project" value="InterPro"/>
</dbReference>
<feature type="domain" description="PhoU" evidence="7">
    <location>
        <begin position="363"/>
        <end position="447"/>
    </location>
</feature>
<keyword evidence="9" id="KW-1185">Reference proteome</keyword>
<keyword evidence="4 6" id="KW-1133">Transmembrane helix</keyword>
<feature type="transmembrane region" description="Helical" evidence="6">
    <location>
        <begin position="48"/>
        <end position="74"/>
    </location>
</feature>
<feature type="transmembrane region" description="Helical" evidence="6">
    <location>
        <begin position="290"/>
        <end position="310"/>
    </location>
</feature>
<gene>
    <name evidence="8" type="ORF">D5281_01315</name>
</gene>
<sequence length="590" mass="64906">MDIFSVLTMIGGLALFLYGMDVLGDGLKKASGGKLEIILEKLTANKLMAILLGAGVTAIIQSSSATTVMVVGFVNSGIMKLGQAVGVILGANVGTTVTAWLLSLTGVEGSSLFFQLLKPSSFSPILAIAGVIMMSMCKREKHKVAATIMIGFAVLMFGMDTMSNTVKPLAENPDFIDILLMFSNPVLGMLIGLVLTAIIQSSSASVGILQALCVSGAVSYSTAIPIIMGQNVGDCVAAMISSASAGKQAKRAAFIGLYYKVIKVVAFMVNFYTLNAVFHFQFLDKTASAIGVAVIHTTFNIVAVVAMYPFTWVLEKLAYLTIPESDEEIRPVTPAKMEIQILDARFLNTPRVALEQCKNAAIDMANYAKDGLFLAMELFNKFDQKGADKVIELENLVDHYEDELSTYLVKISSKHLTEKDSQELTILLHCIGDFERISDHAVNIMESAKEMYEKDLTFSKKAVEELRVFSEAVRDIINTSIQVFREEDLQLANIVEPMEELIDYLNSEIKKRHVKRLRKGKCTIEMGFILSDISTNYERVSDHCSNIALCLLQLNEENFGTHEFQEHLTNKNNAVFLAEVKRLQEQYKLP</sequence>
<accession>A0A9X5GQI6</accession>
<name>A0A9X5GQI6_9FIRM</name>
<evidence type="ECO:0000256" key="6">
    <source>
        <dbReference type="SAM" id="Phobius"/>
    </source>
</evidence>
<dbReference type="Pfam" id="PF01895">
    <property type="entry name" value="PhoU"/>
    <property type="match status" value="2"/>
</dbReference>
<dbReference type="Gene3D" id="1.20.58.220">
    <property type="entry name" value="Phosphate transport system protein phou homolog 2, domain 2"/>
    <property type="match status" value="1"/>
</dbReference>
<dbReference type="RefSeq" id="WP_160558331.1">
    <property type="nucleotide sequence ID" value="NZ_QZDT01000001.1"/>
</dbReference>
<dbReference type="GO" id="GO:0044341">
    <property type="term" value="P:sodium-dependent phosphate transport"/>
    <property type="evidence" value="ECO:0007669"/>
    <property type="project" value="InterPro"/>
</dbReference>
<dbReference type="InterPro" id="IPR038078">
    <property type="entry name" value="PhoU-like_sf"/>
</dbReference>
<evidence type="ECO:0000256" key="2">
    <source>
        <dbReference type="ARBA" id="ARBA00022475"/>
    </source>
</evidence>
<keyword evidence="5 6" id="KW-0472">Membrane</keyword>
<feature type="transmembrane region" description="Helical" evidence="6">
    <location>
        <begin position="175"/>
        <end position="199"/>
    </location>
</feature>
<keyword evidence="2" id="KW-1003">Cell membrane</keyword>
<evidence type="ECO:0000313" key="8">
    <source>
        <dbReference type="EMBL" id="NBJ91254.1"/>
    </source>
</evidence>
<evidence type="ECO:0000256" key="4">
    <source>
        <dbReference type="ARBA" id="ARBA00022989"/>
    </source>
</evidence>
<comment type="caution">
    <text evidence="8">The sequence shown here is derived from an EMBL/GenBank/DDBJ whole genome shotgun (WGS) entry which is preliminary data.</text>
</comment>
<dbReference type="PANTHER" id="PTHR10010:SF46">
    <property type="entry name" value="SODIUM-DEPENDENT PHOSPHATE TRANSPORT PROTEIN 2B"/>
    <property type="match status" value="1"/>
</dbReference>
<feature type="transmembrane region" description="Helical" evidence="6">
    <location>
        <begin position="257"/>
        <end position="278"/>
    </location>
</feature>
<dbReference type="PANTHER" id="PTHR10010">
    <property type="entry name" value="SOLUTE CARRIER FAMILY 34 SODIUM PHOSPHATE , MEMBER 2-RELATED"/>
    <property type="match status" value="1"/>
</dbReference>
<dbReference type="NCBIfam" id="NF037997">
    <property type="entry name" value="Na_Pi_symport"/>
    <property type="match status" value="1"/>
</dbReference>
<feature type="domain" description="PhoU" evidence="7">
    <location>
        <begin position="470"/>
        <end position="548"/>
    </location>
</feature>
<dbReference type="Pfam" id="PF02690">
    <property type="entry name" value="Na_Pi_cotrans"/>
    <property type="match status" value="2"/>
</dbReference>
<dbReference type="GO" id="GO:0005886">
    <property type="term" value="C:plasma membrane"/>
    <property type="evidence" value="ECO:0007669"/>
    <property type="project" value="UniProtKB-SubCell"/>
</dbReference>
<evidence type="ECO:0000256" key="1">
    <source>
        <dbReference type="ARBA" id="ARBA00004651"/>
    </source>
</evidence>
<evidence type="ECO:0000256" key="3">
    <source>
        <dbReference type="ARBA" id="ARBA00022692"/>
    </source>
</evidence>
<dbReference type="InterPro" id="IPR026022">
    <property type="entry name" value="PhoU_dom"/>
</dbReference>
<keyword evidence="3 6" id="KW-0812">Transmembrane</keyword>
<comment type="subcellular location">
    <subcellularLocation>
        <location evidence="1">Cell membrane</location>
        <topology evidence="1">Multi-pass membrane protein</topology>
    </subcellularLocation>
</comment>
<proteinExistence type="predicted"/>
<feature type="transmembrane region" description="Helical" evidence="6">
    <location>
        <begin position="81"/>
        <end position="101"/>
    </location>
</feature>
<evidence type="ECO:0000259" key="7">
    <source>
        <dbReference type="Pfam" id="PF01895"/>
    </source>
</evidence>
<protein>
    <submittedName>
        <fullName evidence="8">Na/Pi cotransporter family protein</fullName>
    </submittedName>
</protein>
<dbReference type="Proteomes" id="UP001154420">
    <property type="component" value="Unassembled WGS sequence"/>
</dbReference>
<reference evidence="8" key="1">
    <citation type="submission" date="2018-09" db="EMBL/GenBank/DDBJ databases">
        <title>Murine metabolic-syndrome-specific gut microbial biobank.</title>
        <authorList>
            <person name="Liu C."/>
        </authorList>
    </citation>
    <scope>NUCLEOTIDE SEQUENCE</scope>
    <source>
        <strain evidence="8">D42-62</strain>
    </source>
</reference>
<feature type="transmembrane region" description="Helical" evidence="6">
    <location>
        <begin position="121"/>
        <end position="137"/>
    </location>
</feature>
<dbReference type="OrthoDB" id="9763003at2"/>
<dbReference type="EMBL" id="QZDT01000001">
    <property type="protein sequence ID" value="NBJ91254.1"/>
    <property type="molecule type" value="Genomic_DNA"/>
</dbReference>
<dbReference type="InterPro" id="IPR003841">
    <property type="entry name" value="Na/Pi_transpt"/>
</dbReference>
<evidence type="ECO:0000256" key="5">
    <source>
        <dbReference type="ARBA" id="ARBA00023136"/>
    </source>
</evidence>
<feature type="transmembrane region" description="Helical" evidence="6">
    <location>
        <begin position="144"/>
        <end position="163"/>
    </location>
</feature>
<evidence type="ECO:0000313" key="9">
    <source>
        <dbReference type="Proteomes" id="UP001154420"/>
    </source>
</evidence>
<dbReference type="SUPFAM" id="SSF109755">
    <property type="entry name" value="PhoU-like"/>
    <property type="match status" value="1"/>
</dbReference>
<dbReference type="AlphaFoldDB" id="A0A9X5GQI6"/>